<dbReference type="EMBL" id="JAMKPW020000022">
    <property type="protein sequence ID" value="KAK8206729.1"/>
    <property type="molecule type" value="Genomic_DNA"/>
</dbReference>
<sequence length="511" mass="55348">MRPSVRLQALPSSLLLLLSATLLTPACAYDPANPPVGQDGLNIEVTKQVTCSRPTRNGDDISVHYRGTLESNGKEFDASYNRGTPFTFKLGAGQVIKGWDKGLLNMCVGEGRRLTIPPSLGYGDFGVGSIPAGSTLVFETELEDIKGVPKETSQATPTSNVVATSGVATSVPATSVPDDKASDPKPTEGSDSGPKGQKDEDDKSNGDCRLLGPFAILVQAALGALALLSLVFKRWRERPRRPLKVWSFDVSKQVVGSILLHLANLAMSMFSSGNFDAASTAKELSSAAQAEDGSQPNPCSFYLLNLAIDTTIGIPVLVILLRLLHIAFKQTPLANPPESIKSGNYGEPPRWTWWLKQSLIYFIGLFGMKLFVFFLFQILPWIAWVGDWALRWTEGNEALQIAFVMFIFPVLMNGIQYYIIDSFIKQKDTGDREGFERVPSEDSQGDEHERRTSEESVPESVEEGGKGVSATTKEHLAEANPTALPAYDSQADGSGSGTSASSTIKEDDAHR</sequence>
<evidence type="ECO:0000313" key="1">
    <source>
        <dbReference type="EMBL" id="KAK8206729.1"/>
    </source>
</evidence>
<dbReference type="Proteomes" id="UP001320706">
    <property type="component" value="Unassembled WGS sequence"/>
</dbReference>
<gene>
    <name evidence="1" type="ORF">M8818_004563</name>
</gene>
<name>A0ACC3SCD5_9PEZI</name>
<keyword evidence="2" id="KW-1185">Reference proteome</keyword>
<protein>
    <submittedName>
        <fullName evidence="1">Uncharacterized protein</fullName>
    </submittedName>
</protein>
<evidence type="ECO:0000313" key="2">
    <source>
        <dbReference type="Proteomes" id="UP001320706"/>
    </source>
</evidence>
<comment type="caution">
    <text evidence="1">The sequence shown here is derived from an EMBL/GenBank/DDBJ whole genome shotgun (WGS) entry which is preliminary data.</text>
</comment>
<reference evidence="1" key="1">
    <citation type="submission" date="2024-02" db="EMBL/GenBank/DDBJ databases">
        <title>Metagenome Assembled Genome of Zalaria obscura JY119.</title>
        <authorList>
            <person name="Vighnesh L."/>
            <person name="Jagadeeshwari U."/>
            <person name="Venkata Ramana C."/>
            <person name="Sasikala C."/>
        </authorList>
    </citation>
    <scope>NUCLEOTIDE SEQUENCE</scope>
    <source>
        <strain evidence="1">JY119</strain>
    </source>
</reference>
<proteinExistence type="predicted"/>
<accession>A0ACC3SCD5</accession>
<organism evidence="1 2">
    <name type="scientific">Zalaria obscura</name>
    <dbReference type="NCBI Taxonomy" id="2024903"/>
    <lineage>
        <taxon>Eukaryota</taxon>
        <taxon>Fungi</taxon>
        <taxon>Dikarya</taxon>
        <taxon>Ascomycota</taxon>
        <taxon>Pezizomycotina</taxon>
        <taxon>Dothideomycetes</taxon>
        <taxon>Dothideomycetidae</taxon>
        <taxon>Dothideales</taxon>
        <taxon>Zalariaceae</taxon>
        <taxon>Zalaria</taxon>
    </lineage>
</organism>